<protein>
    <recommendedName>
        <fullName evidence="3">Helix-turn-helix domain protein</fullName>
    </recommendedName>
</protein>
<evidence type="ECO:0000313" key="1">
    <source>
        <dbReference type="EMBL" id="SAL15386.1"/>
    </source>
</evidence>
<organism evidence="1 2">
    <name type="scientific">Caballeronia udeis</name>
    <dbReference type="NCBI Taxonomy" id="1232866"/>
    <lineage>
        <taxon>Bacteria</taxon>
        <taxon>Pseudomonadati</taxon>
        <taxon>Pseudomonadota</taxon>
        <taxon>Betaproteobacteria</taxon>
        <taxon>Burkholderiales</taxon>
        <taxon>Burkholderiaceae</taxon>
        <taxon>Caballeronia</taxon>
    </lineage>
</organism>
<proteinExistence type="predicted"/>
<evidence type="ECO:0008006" key="3">
    <source>
        <dbReference type="Google" id="ProtNLM"/>
    </source>
</evidence>
<dbReference type="EMBL" id="FCOK02000003">
    <property type="protein sequence ID" value="SAL15386.1"/>
    <property type="molecule type" value="Genomic_DNA"/>
</dbReference>
<name>A0A158F686_9BURK</name>
<gene>
    <name evidence="1" type="ORF">AWB69_00718</name>
</gene>
<accession>A0A158F686</accession>
<dbReference type="AlphaFoldDB" id="A0A158F686"/>
<dbReference type="Proteomes" id="UP000054683">
    <property type="component" value="Unassembled WGS sequence"/>
</dbReference>
<evidence type="ECO:0000313" key="2">
    <source>
        <dbReference type="Proteomes" id="UP000054683"/>
    </source>
</evidence>
<reference evidence="1 2" key="1">
    <citation type="submission" date="2016-01" db="EMBL/GenBank/DDBJ databases">
        <authorList>
            <person name="Oliw E.H."/>
        </authorList>
    </citation>
    <scope>NUCLEOTIDE SEQUENCE [LARGE SCALE GENOMIC DNA]</scope>
    <source>
        <strain evidence="1">LMG 27134</strain>
    </source>
</reference>
<sequence length="71" mass="7844">MSSHFLPVALPDRHLTTEELATAISVKPQSIRKRLSQTGAFHSVKPVGKLPSRRWLWPADSVEQLLNGGAK</sequence>